<protein>
    <submittedName>
        <fullName evidence="1">Putative hydrolase of the HAD superfamily</fullName>
    </submittedName>
</protein>
<dbReference type="InterPro" id="IPR036412">
    <property type="entry name" value="HAD-like_sf"/>
</dbReference>
<dbReference type="InterPro" id="IPR023214">
    <property type="entry name" value="HAD_sf"/>
</dbReference>
<dbReference type="Proteomes" id="UP000320806">
    <property type="component" value="Unassembled WGS sequence"/>
</dbReference>
<comment type="caution">
    <text evidence="1">The sequence shown here is derived from an EMBL/GenBank/DDBJ whole genome shotgun (WGS) entry which is preliminary data.</text>
</comment>
<evidence type="ECO:0000313" key="2">
    <source>
        <dbReference type="Proteomes" id="UP000320806"/>
    </source>
</evidence>
<reference evidence="1 2" key="1">
    <citation type="submission" date="2019-06" db="EMBL/GenBank/DDBJ databases">
        <title>Sequencing the genomes of 1000 actinobacteria strains.</title>
        <authorList>
            <person name="Klenk H.-P."/>
        </authorList>
    </citation>
    <scope>NUCLEOTIDE SEQUENCE [LARGE SCALE GENOMIC DNA]</scope>
    <source>
        <strain evidence="1 2">DSM 19828</strain>
    </source>
</reference>
<evidence type="ECO:0000313" key="1">
    <source>
        <dbReference type="EMBL" id="TQJ12971.1"/>
    </source>
</evidence>
<keyword evidence="2" id="KW-1185">Reference proteome</keyword>
<dbReference type="OrthoDB" id="3362560at2"/>
<dbReference type="GO" id="GO:0016787">
    <property type="term" value="F:hydrolase activity"/>
    <property type="evidence" value="ECO:0007669"/>
    <property type="project" value="UniProtKB-KW"/>
</dbReference>
<dbReference type="RefSeq" id="WP_141927242.1">
    <property type="nucleotide sequence ID" value="NZ_BAABCI010000039.1"/>
</dbReference>
<dbReference type="Gene3D" id="1.20.120.1600">
    <property type="match status" value="1"/>
</dbReference>
<dbReference type="InterPro" id="IPR051828">
    <property type="entry name" value="HAD-like_hydrolase_domain"/>
</dbReference>
<sequence>MRAEAISLDIWGTLLRSDPDFKPARNEMLRRALAADVDPDFFDEAMRTMDREADEICMARGTDVGFAERVQLTLVHLARPAAEHADQVAHPADIREDVVRELMEQQAQMAREHHPIALDDRIPALVAELAETRPVILTSNTGMLPGVLMRDLLALAGFTGNLGMVFSNEVGWAKPDRRIFEKTLTLAEATNGERIASSCVVHVGDNPLADEQGARDAGMTAVLVVPDGKSTVDALEALR</sequence>
<dbReference type="Gene3D" id="3.40.50.1000">
    <property type="entry name" value="HAD superfamily/HAD-like"/>
    <property type="match status" value="1"/>
</dbReference>
<dbReference type="PANTHER" id="PTHR46191">
    <property type="match status" value="1"/>
</dbReference>
<dbReference type="SUPFAM" id="SSF56784">
    <property type="entry name" value="HAD-like"/>
    <property type="match status" value="1"/>
</dbReference>
<dbReference type="Pfam" id="PF00702">
    <property type="entry name" value="Hydrolase"/>
    <property type="match status" value="1"/>
</dbReference>
<dbReference type="AlphaFoldDB" id="A0A542ECB2"/>
<dbReference type="PANTHER" id="PTHR46191:SF2">
    <property type="entry name" value="HALOACID DEHALOGENASE-LIKE HYDROLASE DOMAIN-CONTAINING PROTEIN 3"/>
    <property type="match status" value="1"/>
</dbReference>
<gene>
    <name evidence="1" type="ORF">FB459_0352</name>
</gene>
<dbReference type="SFLD" id="SFLDG01129">
    <property type="entry name" value="C1.5:_HAD__Beta-PGM__Phosphata"/>
    <property type="match status" value="1"/>
</dbReference>
<organism evidence="1 2">
    <name type="scientific">Yimella lutea</name>
    <dbReference type="NCBI Taxonomy" id="587872"/>
    <lineage>
        <taxon>Bacteria</taxon>
        <taxon>Bacillati</taxon>
        <taxon>Actinomycetota</taxon>
        <taxon>Actinomycetes</taxon>
        <taxon>Micrococcales</taxon>
        <taxon>Dermacoccaceae</taxon>
        <taxon>Yimella</taxon>
    </lineage>
</organism>
<proteinExistence type="predicted"/>
<dbReference type="EMBL" id="VFMO01000001">
    <property type="protein sequence ID" value="TQJ12971.1"/>
    <property type="molecule type" value="Genomic_DNA"/>
</dbReference>
<dbReference type="SFLD" id="SFLDS00003">
    <property type="entry name" value="Haloacid_Dehalogenase"/>
    <property type="match status" value="1"/>
</dbReference>
<accession>A0A542ECB2</accession>
<keyword evidence="1" id="KW-0378">Hydrolase</keyword>
<name>A0A542ECB2_9MICO</name>